<dbReference type="AlphaFoldDB" id="A0AAE0THG6"/>
<dbReference type="EMBL" id="JAEAOA010000707">
    <property type="protein sequence ID" value="KAK3609728.1"/>
    <property type="molecule type" value="Genomic_DNA"/>
</dbReference>
<dbReference type="Pfam" id="PF00094">
    <property type="entry name" value="VWD"/>
    <property type="match status" value="1"/>
</dbReference>
<keyword evidence="1" id="KW-1133">Transmembrane helix</keyword>
<comment type="caution">
    <text evidence="3">The sequence shown here is derived from an EMBL/GenBank/DDBJ whole genome shotgun (WGS) entry which is preliminary data.</text>
</comment>
<keyword evidence="4" id="KW-1185">Reference proteome</keyword>
<evidence type="ECO:0000313" key="4">
    <source>
        <dbReference type="Proteomes" id="UP001195483"/>
    </source>
</evidence>
<sequence length="515" mass="57904">MPYLSFKIYMPLRTIVTVTINNWWGYESTLNLNIYPSVKDVQKTQGLCGVLNDNPGDDFLTPSGSTVSDNNDFSLSWGIDQADSFFDPVNHDPVLWDEDSLFCVCPAAVNTATFPSTSSGSKFDPVCSASLSLSCITKDNVQGKKYDTCNIRTKRSKQTFSKEIERILRREIMDYDIKSHNVEKRSITNITLEDALEECTRFFSNNCTTALFEDRLPNSNQNSMNSSITNCALDYTYTGDMSLATLHCETYRSEVDEEIERNSTFREANPNVVESFRSIACINDCNNHGVCANGSCICQAQCIEEDCSVSLGNYPVVEDTYSGGLCQNDQDECCGEVPIYGTRFVKGITKQRLELFADGTCFISGTCYSEREQNPINRCQQCQPTLDRFSWTYNCTSSNNPVVVKDMTHVIISVCIGTLVIMLVIVTINIIKCCLKKETRITGHFEIKVPVATSAPRTFDKTVLFYTQQSLQDYEIQKNGKNVYTYNATGNNRPETPGPLSFQKVYQEMELPELN</sequence>
<evidence type="ECO:0000313" key="3">
    <source>
        <dbReference type="EMBL" id="KAK3609728.1"/>
    </source>
</evidence>
<accession>A0AAE0THG6</accession>
<gene>
    <name evidence="3" type="ORF">CHS0354_011420</name>
</gene>
<feature type="domain" description="VWFD" evidence="2">
    <location>
        <begin position="1"/>
        <end position="85"/>
    </location>
</feature>
<keyword evidence="1" id="KW-0472">Membrane</keyword>
<organism evidence="3 4">
    <name type="scientific">Potamilus streckersoni</name>
    <dbReference type="NCBI Taxonomy" id="2493646"/>
    <lineage>
        <taxon>Eukaryota</taxon>
        <taxon>Metazoa</taxon>
        <taxon>Spiralia</taxon>
        <taxon>Lophotrochozoa</taxon>
        <taxon>Mollusca</taxon>
        <taxon>Bivalvia</taxon>
        <taxon>Autobranchia</taxon>
        <taxon>Heteroconchia</taxon>
        <taxon>Palaeoheterodonta</taxon>
        <taxon>Unionida</taxon>
        <taxon>Unionoidea</taxon>
        <taxon>Unionidae</taxon>
        <taxon>Ambleminae</taxon>
        <taxon>Lampsilini</taxon>
        <taxon>Potamilus</taxon>
    </lineage>
</organism>
<evidence type="ECO:0000256" key="1">
    <source>
        <dbReference type="SAM" id="Phobius"/>
    </source>
</evidence>
<feature type="transmembrane region" description="Helical" evidence="1">
    <location>
        <begin position="410"/>
        <end position="431"/>
    </location>
</feature>
<reference evidence="3" key="3">
    <citation type="submission" date="2023-05" db="EMBL/GenBank/DDBJ databases">
        <authorList>
            <person name="Smith C.H."/>
        </authorList>
    </citation>
    <scope>NUCLEOTIDE SEQUENCE</scope>
    <source>
        <strain evidence="3">CHS0354</strain>
        <tissue evidence="3">Mantle</tissue>
    </source>
</reference>
<dbReference type="InterPro" id="IPR001846">
    <property type="entry name" value="VWF_type-D"/>
</dbReference>
<reference evidence="3" key="2">
    <citation type="journal article" date="2021" name="Genome Biol. Evol.">
        <title>Developing a high-quality reference genome for a parasitic bivalve with doubly uniparental inheritance (Bivalvia: Unionida).</title>
        <authorList>
            <person name="Smith C.H."/>
        </authorList>
    </citation>
    <scope>NUCLEOTIDE SEQUENCE</scope>
    <source>
        <strain evidence="3">CHS0354</strain>
        <tissue evidence="3">Mantle</tissue>
    </source>
</reference>
<dbReference type="InterPro" id="IPR058727">
    <property type="entry name" value="Helical_Vwde"/>
</dbReference>
<reference evidence="3" key="1">
    <citation type="journal article" date="2021" name="Genome Biol. Evol.">
        <title>A High-Quality Reference Genome for a Parasitic Bivalve with Doubly Uniparental Inheritance (Bivalvia: Unionida).</title>
        <authorList>
            <person name="Smith C.H."/>
        </authorList>
    </citation>
    <scope>NUCLEOTIDE SEQUENCE</scope>
    <source>
        <strain evidence="3">CHS0354</strain>
    </source>
</reference>
<name>A0AAE0THG6_9BIVA</name>
<protein>
    <recommendedName>
        <fullName evidence="2">VWFD domain-containing protein</fullName>
    </recommendedName>
</protein>
<proteinExistence type="predicted"/>
<dbReference type="PROSITE" id="PS51233">
    <property type="entry name" value="VWFD"/>
    <property type="match status" value="1"/>
</dbReference>
<dbReference type="Proteomes" id="UP001195483">
    <property type="component" value="Unassembled WGS sequence"/>
</dbReference>
<dbReference type="Pfam" id="PF26129">
    <property type="entry name" value="Vwde"/>
    <property type="match status" value="1"/>
</dbReference>
<evidence type="ECO:0000259" key="2">
    <source>
        <dbReference type="PROSITE" id="PS51233"/>
    </source>
</evidence>
<keyword evidence="1" id="KW-0812">Transmembrane</keyword>